<dbReference type="OrthoDB" id="291792at2759"/>
<keyword evidence="3" id="KW-1185">Reference proteome</keyword>
<organism evidence="2 3">
    <name type="scientific">Phyllotreta striolata</name>
    <name type="common">Striped flea beetle</name>
    <name type="synonym">Crioceris striolata</name>
    <dbReference type="NCBI Taxonomy" id="444603"/>
    <lineage>
        <taxon>Eukaryota</taxon>
        <taxon>Metazoa</taxon>
        <taxon>Ecdysozoa</taxon>
        <taxon>Arthropoda</taxon>
        <taxon>Hexapoda</taxon>
        <taxon>Insecta</taxon>
        <taxon>Pterygota</taxon>
        <taxon>Neoptera</taxon>
        <taxon>Endopterygota</taxon>
        <taxon>Coleoptera</taxon>
        <taxon>Polyphaga</taxon>
        <taxon>Cucujiformia</taxon>
        <taxon>Chrysomeloidea</taxon>
        <taxon>Chrysomelidae</taxon>
        <taxon>Galerucinae</taxon>
        <taxon>Alticini</taxon>
        <taxon>Phyllotreta</taxon>
    </lineage>
</organism>
<evidence type="ECO:0000313" key="2">
    <source>
        <dbReference type="EMBL" id="CAG9861451.1"/>
    </source>
</evidence>
<evidence type="ECO:0000313" key="3">
    <source>
        <dbReference type="Proteomes" id="UP001153712"/>
    </source>
</evidence>
<name>A0A9N9TVU4_PHYSR</name>
<keyword evidence="1" id="KW-0812">Transmembrane</keyword>
<protein>
    <recommendedName>
        <fullName evidence="4">Transmembrane protein 135 N-terminal domain-containing protein</fullName>
    </recommendedName>
</protein>
<keyword evidence="1" id="KW-1133">Transmembrane helix</keyword>
<accession>A0A9N9TVU4</accession>
<feature type="transmembrane region" description="Helical" evidence="1">
    <location>
        <begin position="81"/>
        <end position="99"/>
    </location>
</feature>
<dbReference type="Proteomes" id="UP001153712">
    <property type="component" value="Chromosome 4"/>
</dbReference>
<evidence type="ECO:0000256" key="1">
    <source>
        <dbReference type="SAM" id="Phobius"/>
    </source>
</evidence>
<feature type="transmembrane region" description="Helical" evidence="1">
    <location>
        <begin position="36"/>
        <end position="60"/>
    </location>
</feature>
<reference evidence="2" key="1">
    <citation type="submission" date="2022-01" db="EMBL/GenBank/DDBJ databases">
        <authorList>
            <person name="King R."/>
        </authorList>
    </citation>
    <scope>NUCLEOTIDE SEQUENCE</scope>
</reference>
<sequence length="385" mass="45065">MAVISKELFYEKISENMSCSVFHYWNEKCFWGIPTYFFYGNLAKGTLTFFFPIALMKMFLDYRRKKKNLLRRFVDFQARNALYAIALGTSMFTSICLWHKIFGRFYYNTILMLPAFISAPSLLVVRPENQVLNTLMFFNSFVETLLIKSRISPKQQVFGFMLISGILMYLFENRRKKLDFTYFWFFTPQLRVQQSESSKKCYHEEPCESYWYNGIVNYFLLGYGINVTKGFLSKFKLLTKHPGTLVDVAFNKSNSDTGLFLGAYVGIYRIVVCYLSKSLKINKKWLGLIAGTLAGFAYNISPNLQFLILGITTILQILYHIISTKLGITNHFYQRIMIYGIAHAYNFHNKFLNSDICSPYYSKMVDACANNVTKEMYQRLLKRLF</sequence>
<gene>
    <name evidence="2" type="ORF">PHYEVI_LOCUS7790</name>
</gene>
<keyword evidence="1" id="KW-0472">Membrane</keyword>
<dbReference type="AlphaFoldDB" id="A0A9N9TVU4"/>
<evidence type="ECO:0008006" key="4">
    <source>
        <dbReference type="Google" id="ProtNLM"/>
    </source>
</evidence>
<feature type="transmembrane region" description="Helical" evidence="1">
    <location>
        <begin position="155"/>
        <end position="171"/>
    </location>
</feature>
<proteinExistence type="predicted"/>
<feature type="transmembrane region" description="Helical" evidence="1">
    <location>
        <begin position="285"/>
        <end position="301"/>
    </location>
</feature>
<dbReference type="EMBL" id="OU900097">
    <property type="protein sequence ID" value="CAG9861451.1"/>
    <property type="molecule type" value="Genomic_DNA"/>
</dbReference>
<feature type="transmembrane region" description="Helical" evidence="1">
    <location>
        <begin position="307"/>
        <end position="328"/>
    </location>
</feature>